<protein>
    <recommendedName>
        <fullName evidence="3">Zinc finger PMZ-type domain-containing protein</fullName>
    </recommendedName>
</protein>
<proteinExistence type="predicted"/>
<evidence type="ECO:0000313" key="1">
    <source>
        <dbReference type="EMBL" id="RYR38587.1"/>
    </source>
</evidence>
<accession>A0A445BIT2</accession>
<evidence type="ECO:0000313" key="2">
    <source>
        <dbReference type="Proteomes" id="UP000289738"/>
    </source>
</evidence>
<keyword evidence="2" id="KW-1185">Reference proteome</keyword>
<comment type="caution">
    <text evidence="1">The sequence shown here is derived from an EMBL/GenBank/DDBJ whole genome shotgun (WGS) entry which is preliminary data.</text>
</comment>
<sequence>MVDDLVLQSLPHALERSVVNILKREIFLLFRPMLTKACGLKVSHYPSSSIFKCFCMRMELLDIPCDNVVIVLVHLYFTEISNSLFLARWSKNARSRDGASY</sequence>
<dbReference type="Proteomes" id="UP000289738">
    <property type="component" value="Chromosome A09"/>
</dbReference>
<gene>
    <name evidence="1" type="ORF">Ahy_A09g043644</name>
</gene>
<evidence type="ECO:0008006" key="3">
    <source>
        <dbReference type="Google" id="ProtNLM"/>
    </source>
</evidence>
<dbReference type="AlphaFoldDB" id="A0A445BIT2"/>
<reference evidence="1 2" key="1">
    <citation type="submission" date="2019-01" db="EMBL/GenBank/DDBJ databases">
        <title>Sequencing of cultivated peanut Arachis hypogaea provides insights into genome evolution and oil improvement.</title>
        <authorList>
            <person name="Chen X."/>
        </authorList>
    </citation>
    <scope>NUCLEOTIDE SEQUENCE [LARGE SCALE GENOMIC DNA]</scope>
    <source>
        <strain evidence="2">cv. Fuhuasheng</strain>
        <tissue evidence="1">Leaves</tissue>
    </source>
</reference>
<name>A0A445BIT2_ARAHY</name>
<organism evidence="1 2">
    <name type="scientific">Arachis hypogaea</name>
    <name type="common">Peanut</name>
    <dbReference type="NCBI Taxonomy" id="3818"/>
    <lineage>
        <taxon>Eukaryota</taxon>
        <taxon>Viridiplantae</taxon>
        <taxon>Streptophyta</taxon>
        <taxon>Embryophyta</taxon>
        <taxon>Tracheophyta</taxon>
        <taxon>Spermatophyta</taxon>
        <taxon>Magnoliopsida</taxon>
        <taxon>eudicotyledons</taxon>
        <taxon>Gunneridae</taxon>
        <taxon>Pentapetalae</taxon>
        <taxon>rosids</taxon>
        <taxon>fabids</taxon>
        <taxon>Fabales</taxon>
        <taxon>Fabaceae</taxon>
        <taxon>Papilionoideae</taxon>
        <taxon>50 kb inversion clade</taxon>
        <taxon>dalbergioids sensu lato</taxon>
        <taxon>Dalbergieae</taxon>
        <taxon>Pterocarpus clade</taxon>
        <taxon>Arachis</taxon>
    </lineage>
</organism>
<dbReference type="EMBL" id="SDMP01000009">
    <property type="protein sequence ID" value="RYR38587.1"/>
    <property type="molecule type" value="Genomic_DNA"/>
</dbReference>